<evidence type="ECO:0000256" key="1">
    <source>
        <dbReference type="ARBA" id="ARBA00023157"/>
    </source>
</evidence>
<dbReference type="Pfam" id="PF00085">
    <property type="entry name" value="Thioredoxin"/>
    <property type="match status" value="1"/>
</dbReference>
<dbReference type="PROSITE" id="PS00194">
    <property type="entry name" value="THIOREDOXIN_1"/>
    <property type="match status" value="1"/>
</dbReference>
<keyword evidence="1" id="KW-1015">Disulfide bond</keyword>
<dbReference type="AlphaFoldDB" id="A0A6C0KQB6"/>
<reference evidence="3" key="1">
    <citation type="journal article" date="2020" name="Nature">
        <title>Giant virus diversity and host interactions through global metagenomics.</title>
        <authorList>
            <person name="Schulz F."/>
            <person name="Roux S."/>
            <person name="Paez-Espino D."/>
            <person name="Jungbluth S."/>
            <person name="Walsh D.A."/>
            <person name="Denef V.J."/>
            <person name="McMahon K.D."/>
            <person name="Konstantinidis K.T."/>
            <person name="Eloe-Fadrosh E.A."/>
            <person name="Kyrpides N.C."/>
            <person name="Woyke T."/>
        </authorList>
    </citation>
    <scope>NUCLEOTIDE SEQUENCE</scope>
    <source>
        <strain evidence="3">GVMAG-S-3300013014-136</strain>
    </source>
</reference>
<dbReference type="EMBL" id="MN740962">
    <property type="protein sequence ID" value="QHU20162.1"/>
    <property type="molecule type" value="Genomic_DNA"/>
</dbReference>
<dbReference type="GO" id="GO:0015035">
    <property type="term" value="F:protein-disulfide reductase activity"/>
    <property type="evidence" value="ECO:0007669"/>
    <property type="project" value="InterPro"/>
</dbReference>
<evidence type="ECO:0000259" key="2">
    <source>
        <dbReference type="PROSITE" id="PS51352"/>
    </source>
</evidence>
<protein>
    <recommendedName>
        <fullName evidence="2">Thioredoxin domain-containing protein</fullName>
    </recommendedName>
</protein>
<dbReference type="Gene3D" id="3.40.30.10">
    <property type="entry name" value="Glutaredoxin"/>
    <property type="match status" value="1"/>
</dbReference>
<dbReference type="InterPro" id="IPR005746">
    <property type="entry name" value="Thioredoxin"/>
</dbReference>
<name>A0A6C0KQB6_9ZZZZ</name>
<proteinExistence type="predicted"/>
<dbReference type="InterPro" id="IPR013766">
    <property type="entry name" value="Thioredoxin_domain"/>
</dbReference>
<feature type="domain" description="Thioredoxin" evidence="2">
    <location>
        <begin position="1"/>
        <end position="101"/>
    </location>
</feature>
<dbReference type="PROSITE" id="PS51352">
    <property type="entry name" value="THIOREDOXIN_2"/>
    <property type="match status" value="1"/>
</dbReference>
<organism evidence="3">
    <name type="scientific">viral metagenome</name>
    <dbReference type="NCBI Taxonomy" id="1070528"/>
    <lineage>
        <taxon>unclassified sequences</taxon>
        <taxon>metagenomes</taxon>
        <taxon>organismal metagenomes</taxon>
    </lineage>
</organism>
<dbReference type="CDD" id="cd02947">
    <property type="entry name" value="TRX_family"/>
    <property type="match status" value="1"/>
</dbReference>
<accession>A0A6C0KQB6</accession>
<dbReference type="InterPro" id="IPR036249">
    <property type="entry name" value="Thioredoxin-like_sf"/>
</dbReference>
<dbReference type="PRINTS" id="PR00421">
    <property type="entry name" value="THIOREDOXIN"/>
</dbReference>
<dbReference type="InterPro" id="IPR017937">
    <property type="entry name" value="Thioredoxin_CS"/>
</dbReference>
<sequence>MKHIKNQKDFDDIVRENEVVIIDFYTKWCGPCKAIAPFFEKLEKEFPHIVFVKCDCENSEDVSDTLGVKSIPTFIKFEKGVKTTVISGANKTELLGLVNGL</sequence>
<dbReference type="PIRSF" id="PIRSF000077">
    <property type="entry name" value="Thioredoxin"/>
    <property type="match status" value="1"/>
</dbReference>
<dbReference type="SUPFAM" id="SSF52833">
    <property type="entry name" value="Thioredoxin-like"/>
    <property type="match status" value="1"/>
</dbReference>
<evidence type="ECO:0000313" key="3">
    <source>
        <dbReference type="EMBL" id="QHU20162.1"/>
    </source>
</evidence>
<dbReference type="PANTHER" id="PTHR46115">
    <property type="entry name" value="THIOREDOXIN-LIKE PROTEIN 1"/>
    <property type="match status" value="1"/>
</dbReference>